<protein>
    <submittedName>
        <fullName evidence="1">Uncharacterized protein</fullName>
    </submittedName>
</protein>
<dbReference type="EMBL" id="JACVVK020000379">
    <property type="protein sequence ID" value="KAK7476331.1"/>
    <property type="molecule type" value="Genomic_DNA"/>
</dbReference>
<evidence type="ECO:0000313" key="1">
    <source>
        <dbReference type="EMBL" id="KAK7476331.1"/>
    </source>
</evidence>
<gene>
    <name evidence="1" type="ORF">BaRGS_00032449</name>
</gene>
<organism evidence="1 2">
    <name type="scientific">Batillaria attramentaria</name>
    <dbReference type="NCBI Taxonomy" id="370345"/>
    <lineage>
        <taxon>Eukaryota</taxon>
        <taxon>Metazoa</taxon>
        <taxon>Spiralia</taxon>
        <taxon>Lophotrochozoa</taxon>
        <taxon>Mollusca</taxon>
        <taxon>Gastropoda</taxon>
        <taxon>Caenogastropoda</taxon>
        <taxon>Sorbeoconcha</taxon>
        <taxon>Cerithioidea</taxon>
        <taxon>Batillariidae</taxon>
        <taxon>Batillaria</taxon>
    </lineage>
</organism>
<comment type="caution">
    <text evidence="1">The sequence shown here is derived from an EMBL/GenBank/DDBJ whole genome shotgun (WGS) entry which is preliminary data.</text>
</comment>
<sequence length="95" mass="10775">MRDNTAVLRLAGFGSGTQGWRPQATFSLPDGFQKQRTGVVYAKLLAENQWEDLTSVKDLPILDLKKLSVHSGGEFFFERRAKAKKILDSCYKRQL</sequence>
<dbReference type="Proteomes" id="UP001519460">
    <property type="component" value="Unassembled WGS sequence"/>
</dbReference>
<evidence type="ECO:0000313" key="2">
    <source>
        <dbReference type="Proteomes" id="UP001519460"/>
    </source>
</evidence>
<reference evidence="1 2" key="1">
    <citation type="journal article" date="2023" name="Sci. Data">
        <title>Genome assembly of the Korean intertidal mud-creeper Batillaria attramentaria.</title>
        <authorList>
            <person name="Patra A.K."/>
            <person name="Ho P.T."/>
            <person name="Jun S."/>
            <person name="Lee S.J."/>
            <person name="Kim Y."/>
            <person name="Won Y.J."/>
        </authorList>
    </citation>
    <scope>NUCLEOTIDE SEQUENCE [LARGE SCALE GENOMIC DNA]</scope>
    <source>
        <strain evidence="1">Wonlab-2016</strain>
    </source>
</reference>
<accession>A0ABD0JMZ7</accession>
<name>A0ABD0JMZ7_9CAEN</name>
<keyword evidence="2" id="KW-1185">Reference proteome</keyword>
<dbReference type="AlphaFoldDB" id="A0ABD0JMZ7"/>
<proteinExistence type="predicted"/>